<feature type="transmembrane region" description="Helical" evidence="1">
    <location>
        <begin position="42"/>
        <end position="62"/>
    </location>
</feature>
<dbReference type="EMBL" id="JADINH010000024">
    <property type="protein sequence ID" value="MBO8415030.1"/>
    <property type="molecule type" value="Genomic_DNA"/>
</dbReference>
<organism evidence="3 4">
    <name type="scientific">Candidatus Avisuccinivibrio stercorigallinarum</name>
    <dbReference type="NCBI Taxonomy" id="2840704"/>
    <lineage>
        <taxon>Bacteria</taxon>
        <taxon>Pseudomonadati</taxon>
        <taxon>Pseudomonadota</taxon>
        <taxon>Gammaproteobacteria</taxon>
        <taxon>Aeromonadales</taxon>
        <taxon>Succinivibrionaceae</taxon>
        <taxon>Succinivibrionaceae incertae sedis</taxon>
        <taxon>Candidatus Avisuccinivibrio</taxon>
    </lineage>
</organism>
<sequence>MHLHPLVKHNFKCSLISCALVLAASALLCALAANDFVLQMRSALFGCGVFFVVHNGFYLSAFFIPEKLLTAGLVLYRAIYSYVLKYLLLCVLFYLCLHFKLVIALTFVICFISALCVNLLISLTQPANL</sequence>
<name>A0A9D9GTB8_9GAMM</name>
<feature type="chain" id="PRO_5038868144" evidence="2">
    <location>
        <begin position="33"/>
        <end position="129"/>
    </location>
</feature>
<feature type="signal peptide" evidence="2">
    <location>
        <begin position="1"/>
        <end position="32"/>
    </location>
</feature>
<evidence type="ECO:0000313" key="4">
    <source>
        <dbReference type="Proteomes" id="UP000823631"/>
    </source>
</evidence>
<evidence type="ECO:0000313" key="3">
    <source>
        <dbReference type="EMBL" id="MBO8415030.1"/>
    </source>
</evidence>
<reference evidence="3" key="2">
    <citation type="journal article" date="2021" name="PeerJ">
        <title>Extensive microbial diversity within the chicken gut microbiome revealed by metagenomics and culture.</title>
        <authorList>
            <person name="Gilroy R."/>
            <person name="Ravi A."/>
            <person name="Getino M."/>
            <person name="Pursley I."/>
            <person name="Horton D.L."/>
            <person name="Alikhan N.F."/>
            <person name="Baker D."/>
            <person name="Gharbi K."/>
            <person name="Hall N."/>
            <person name="Watson M."/>
            <person name="Adriaenssens E.M."/>
            <person name="Foster-Nyarko E."/>
            <person name="Jarju S."/>
            <person name="Secka A."/>
            <person name="Antonio M."/>
            <person name="Oren A."/>
            <person name="Chaudhuri R.R."/>
            <person name="La Ragione R."/>
            <person name="Hildebrand F."/>
            <person name="Pallen M.J."/>
        </authorList>
    </citation>
    <scope>NUCLEOTIDE SEQUENCE</scope>
    <source>
        <strain evidence="3">17213</strain>
    </source>
</reference>
<comment type="caution">
    <text evidence="3">The sequence shown here is derived from an EMBL/GenBank/DDBJ whole genome shotgun (WGS) entry which is preliminary data.</text>
</comment>
<keyword evidence="2" id="KW-0732">Signal</keyword>
<feature type="transmembrane region" description="Helical" evidence="1">
    <location>
        <begin position="101"/>
        <end position="121"/>
    </location>
</feature>
<keyword evidence="1" id="KW-0812">Transmembrane</keyword>
<dbReference type="Proteomes" id="UP000823631">
    <property type="component" value="Unassembled WGS sequence"/>
</dbReference>
<proteinExistence type="predicted"/>
<keyword evidence="1" id="KW-0472">Membrane</keyword>
<gene>
    <name evidence="3" type="ORF">IAB19_01450</name>
</gene>
<reference evidence="3" key="1">
    <citation type="submission" date="2020-10" db="EMBL/GenBank/DDBJ databases">
        <authorList>
            <person name="Gilroy R."/>
        </authorList>
    </citation>
    <scope>NUCLEOTIDE SEQUENCE</scope>
    <source>
        <strain evidence="3">17213</strain>
    </source>
</reference>
<evidence type="ECO:0000256" key="2">
    <source>
        <dbReference type="SAM" id="SignalP"/>
    </source>
</evidence>
<protein>
    <submittedName>
        <fullName evidence="3">Uncharacterized protein</fullName>
    </submittedName>
</protein>
<dbReference type="AlphaFoldDB" id="A0A9D9GTB8"/>
<evidence type="ECO:0000256" key="1">
    <source>
        <dbReference type="SAM" id="Phobius"/>
    </source>
</evidence>
<accession>A0A9D9GTB8</accession>
<feature type="transmembrane region" description="Helical" evidence="1">
    <location>
        <begin position="74"/>
        <end position="95"/>
    </location>
</feature>
<keyword evidence="1" id="KW-1133">Transmembrane helix</keyword>